<feature type="transmembrane region" description="Helical" evidence="2">
    <location>
        <begin position="81"/>
        <end position="99"/>
    </location>
</feature>
<name>A0A934V7F3_9PSEU</name>
<feature type="transmembrane region" description="Helical" evidence="2">
    <location>
        <begin position="142"/>
        <end position="160"/>
    </location>
</feature>
<accession>A0A934V7F3</accession>
<dbReference type="EMBL" id="JAENJH010000007">
    <property type="protein sequence ID" value="MBK1787644.1"/>
    <property type="molecule type" value="Genomic_DNA"/>
</dbReference>
<proteinExistence type="predicted"/>
<comment type="caution">
    <text evidence="4">The sequence shown here is derived from an EMBL/GenBank/DDBJ whole genome shotgun (WGS) entry which is preliminary data.</text>
</comment>
<gene>
    <name evidence="4" type="ORF">JHE00_25235</name>
</gene>
<feature type="transmembrane region" description="Helical" evidence="2">
    <location>
        <begin position="172"/>
        <end position="188"/>
    </location>
</feature>
<evidence type="ECO:0000256" key="2">
    <source>
        <dbReference type="SAM" id="Phobius"/>
    </source>
</evidence>
<keyword evidence="2" id="KW-0812">Transmembrane</keyword>
<protein>
    <submittedName>
        <fullName evidence="4">Zf-HC2 domain-containing protein</fullName>
    </submittedName>
</protein>
<dbReference type="RefSeq" id="WP_200322490.1">
    <property type="nucleotide sequence ID" value="NZ_JAENJH010000007.1"/>
</dbReference>
<keyword evidence="2" id="KW-1133">Transmembrane helix</keyword>
<dbReference type="InterPro" id="IPR027383">
    <property type="entry name" value="Znf_put"/>
</dbReference>
<evidence type="ECO:0000259" key="3">
    <source>
        <dbReference type="Pfam" id="PF13490"/>
    </source>
</evidence>
<dbReference type="Pfam" id="PF13490">
    <property type="entry name" value="zf-HC2"/>
    <property type="match status" value="1"/>
</dbReference>
<reference evidence="4" key="1">
    <citation type="submission" date="2020-12" db="EMBL/GenBank/DDBJ databases">
        <title>Prauserella sp. ASG 168, a novel actinomycete isolated from cave rock.</title>
        <authorList>
            <person name="Suriyachadkun C."/>
        </authorList>
    </citation>
    <scope>NUCLEOTIDE SEQUENCE</scope>
    <source>
        <strain evidence="4">ASG 168</strain>
    </source>
</reference>
<organism evidence="4 5">
    <name type="scientific">Prauserella cavernicola</name>
    <dbReference type="NCBI Taxonomy" id="2800127"/>
    <lineage>
        <taxon>Bacteria</taxon>
        <taxon>Bacillati</taxon>
        <taxon>Actinomycetota</taxon>
        <taxon>Actinomycetes</taxon>
        <taxon>Pseudonocardiales</taxon>
        <taxon>Pseudonocardiaceae</taxon>
        <taxon>Prauserella</taxon>
    </lineage>
</organism>
<evidence type="ECO:0000313" key="4">
    <source>
        <dbReference type="EMBL" id="MBK1787644.1"/>
    </source>
</evidence>
<keyword evidence="5" id="KW-1185">Reference proteome</keyword>
<feature type="domain" description="Putative zinc-finger" evidence="3">
    <location>
        <begin position="3"/>
        <end position="37"/>
    </location>
</feature>
<feature type="region of interest" description="Disordered" evidence="1">
    <location>
        <begin position="222"/>
        <end position="244"/>
    </location>
</feature>
<feature type="transmembrane region" description="Helical" evidence="2">
    <location>
        <begin position="119"/>
        <end position="135"/>
    </location>
</feature>
<evidence type="ECO:0000313" key="5">
    <source>
        <dbReference type="Proteomes" id="UP000635245"/>
    </source>
</evidence>
<evidence type="ECO:0000256" key="1">
    <source>
        <dbReference type="SAM" id="MobiDB-lite"/>
    </source>
</evidence>
<dbReference type="AlphaFoldDB" id="A0A934V7F3"/>
<sequence>MDCSSYREALSARLDNEDENLDPRMVDQHLGSCASCRLWWEQAAPLHRAFRVAEAPQVPDLTSRIVAVATPPSRERWGLRMALAVIALAQAGLGFGQLLGMGGAHAGHATGAGHLGNESAAWNLAIGIGLLWAALRPKSAGGLLPALTGFAVVLGVVSVSDLVGGAVTEGRVLSHGIMLAGVVLLFFVHRQSRSGEGPAPVADGAEPGGASAWRTAGRDGLARILPTSPRHRPARGPLARRDAA</sequence>
<dbReference type="Proteomes" id="UP000635245">
    <property type="component" value="Unassembled WGS sequence"/>
</dbReference>
<keyword evidence="2" id="KW-0472">Membrane</keyword>